<name>A0AAW0QPZ4_9PEZI</name>
<keyword evidence="1" id="KW-0472">Membrane</keyword>
<protein>
    <submittedName>
        <fullName evidence="2">Uncharacterized protein</fullName>
    </submittedName>
</protein>
<feature type="transmembrane region" description="Helical" evidence="1">
    <location>
        <begin position="21"/>
        <end position="38"/>
    </location>
</feature>
<keyword evidence="1" id="KW-0812">Transmembrane</keyword>
<comment type="caution">
    <text evidence="2">The sequence shown here is derived from an EMBL/GenBank/DDBJ whole genome shotgun (WGS) entry which is preliminary data.</text>
</comment>
<proteinExistence type="predicted"/>
<evidence type="ECO:0000256" key="1">
    <source>
        <dbReference type="SAM" id="Phobius"/>
    </source>
</evidence>
<reference evidence="2 3" key="1">
    <citation type="submission" date="2023-01" db="EMBL/GenBank/DDBJ databases">
        <title>Analysis of 21 Apiospora genomes using comparative genomics revels a genus with tremendous synthesis potential of carbohydrate active enzymes and secondary metabolites.</title>
        <authorList>
            <person name="Sorensen T."/>
        </authorList>
    </citation>
    <scope>NUCLEOTIDE SEQUENCE [LARGE SCALE GENOMIC DNA]</scope>
    <source>
        <strain evidence="2 3">CBS 117206</strain>
    </source>
</reference>
<feature type="transmembrane region" description="Helical" evidence="1">
    <location>
        <begin position="44"/>
        <end position="61"/>
    </location>
</feature>
<organism evidence="2 3">
    <name type="scientific">Apiospora kogelbergensis</name>
    <dbReference type="NCBI Taxonomy" id="1337665"/>
    <lineage>
        <taxon>Eukaryota</taxon>
        <taxon>Fungi</taxon>
        <taxon>Dikarya</taxon>
        <taxon>Ascomycota</taxon>
        <taxon>Pezizomycotina</taxon>
        <taxon>Sordariomycetes</taxon>
        <taxon>Xylariomycetidae</taxon>
        <taxon>Amphisphaeriales</taxon>
        <taxon>Apiosporaceae</taxon>
        <taxon>Apiospora</taxon>
    </lineage>
</organism>
<dbReference type="Proteomes" id="UP001392437">
    <property type="component" value="Unassembled WGS sequence"/>
</dbReference>
<feature type="transmembrane region" description="Helical" evidence="1">
    <location>
        <begin position="82"/>
        <end position="103"/>
    </location>
</feature>
<dbReference type="EMBL" id="JAQQWP010000010">
    <property type="protein sequence ID" value="KAK8097073.1"/>
    <property type="molecule type" value="Genomic_DNA"/>
</dbReference>
<keyword evidence="3" id="KW-1185">Reference proteome</keyword>
<dbReference type="AlphaFoldDB" id="A0AAW0QPZ4"/>
<feature type="transmembrane region" description="Helical" evidence="1">
    <location>
        <begin position="115"/>
        <end position="137"/>
    </location>
</feature>
<evidence type="ECO:0000313" key="3">
    <source>
        <dbReference type="Proteomes" id="UP001392437"/>
    </source>
</evidence>
<keyword evidence="1" id="KW-1133">Transmembrane helix</keyword>
<sequence length="194" mass="21301">MPPITTQQTSSVSVFLRRIALVQYPFAWILLLAHGISAEKVVPALGLLPLTASFLLSGLLLHRDALAAAGSPIQLLSPRNVMCCDFAIAWLQLPLLIFSWISLTDGGYRYDTSQTILGTYGTVFMMVDCGIHFYFALTDVFHILLSPSCECPHCQSVHRRGRGGISLPADEEYTPLQSDVEGQESSREAAMEQV</sequence>
<accession>A0AAW0QPZ4</accession>
<gene>
    <name evidence="2" type="ORF">PG999_013017</name>
</gene>
<evidence type="ECO:0000313" key="2">
    <source>
        <dbReference type="EMBL" id="KAK8097073.1"/>
    </source>
</evidence>